<dbReference type="EMBL" id="VJOO01000004">
    <property type="protein sequence ID" value="TSE37673.1"/>
    <property type="molecule type" value="Genomic_DNA"/>
</dbReference>
<dbReference type="PANTHER" id="PTHR34583:SF2">
    <property type="entry name" value="ANTIPORTER SUBUNIT MNHC2-RELATED"/>
    <property type="match status" value="1"/>
</dbReference>
<evidence type="ECO:0000256" key="5">
    <source>
        <dbReference type="ARBA" id="ARBA00022989"/>
    </source>
</evidence>
<evidence type="ECO:0000256" key="1">
    <source>
        <dbReference type="ARBA" id="ARBA00004651"/>
    </source>
</evidence>
<dbReference type="Pfam" id="PF00420">
    <property type="entry name" value="Oxidored_q2"/>
    <property type="match status" value="1"/>
</dbReference>
<dbReference type="Gene3D" id="1.10.287.3510">
    <property type="match status" value="1"/>
</dbReference>
<evidence type="ECO:0000313" key="10">
    <source>
        <dbReference type="Proteomes" id="UP000316388"/>
    </source>
</evidence>
<comment type="subcellular location">
    <subcellularLocation>
        <location evidence="1">Cell membrane</location>
        <topology evidence="1">Multi-pass membrane protein</topology>
    </subcellularLocation>
</comment>
<dbReference type="GO" id="GO:0005886">
    <property type="term" value="C:plasma membrane"/>
    <property type="evidence" value="ECO:0007669"/>
    <property type="project" value="UniProtKB-SubCell"/>
</dbReference>
<evidence type="ECO:0000256" key="4">
    <source>
        <dbReference type="ARBA" id="ARBA00022692"/>
    </source>
</evidence>
<organism evidence="9 10">
    <name type="scientific">Tepidimonas fonticaldi</name>
    <dbReference type="NCBI Taxonomy" id="1101373"/>
    <lineage>
        <taxon>Bacteria</taxon>
        <taxon>Pseudomonadati</taxon>
        <taxon>Pseudomonadota</taxon>
        <taxon>Betaproteobacteria</taxon>
        <taxon>Burkholderiales</taxon>
        <taxon>Tepidimonas</taxon>
    </lineage>
</organism>
<proteinExistence type="inferred from homology"/>
<evidence type="ECO:0000256" key="3">
    <source>
        <dbReference type="ARBA" id="ARBA00022475"/>
    </source>
</evidence>
<feature type="region of interest" description="Disordered" evidence="7">
    <location>
        <begin position="120"/>
        <end position="145"/>
    </location>
</feature>
<evidence type="ECO:0000256" key="2">
    <source>
        <dbReference type="ARBA" id="ARBA00010388"/>
    </source>
</evidence>
<dbReference type="Proteomes" id="UP000316388">
    <property type="component" value="Unassembled WGS sequence"/>
</dbReference>
<keyword evidence="6 8" id="KW-0472">Membrane</keyword>
<accession>A0A554XPA9</accession>
<comment type="caution">
    <text evidence="9">The sequence shown here is derived from an EMBL/GenBank/DDBJ whole genome shotgun (WGS) entry which is preliminary data.</text>
</comment>
<keyword evidence="4 8" id="KW-0812">Transmembrane</keyword>
<gene>
    <name evidence="9" type="primary">mnhC1_1</name>
    <name evidence="9" type="ORF">Tfont_00669</name>
</gene>
<comment type="similarity">
    <text evidence="2">Belongs to the CPA3 antiporters (TC 2.A.63) subunit C family.</text>
</comment>
<feature type="transmembrane region" description="Helical" evidence="8">
    <location>
        <begin position="28"/>
        <end position="47"/>
    </location>
</feature>
<dbReference type="RefSeq" id="WP_143968389.1">
    <property type="nucleotide sequence ID" value="NZ_VJOO01000004.1"/>
</dbReference>
<name>A0A554XPA9_9BURK</name>
<evidence type="ECO:0000256" key="6">
    <source>
        <dbReference type="ARBA" id="ARBA00023136"/>
    </source>
</evidence>
<feature type="transmembrane region" description="Helical" evidence="8">
    <location>
        <begin position="6"/>
        <end position="21"/>
    </location>
</feature>
<evidence type="ECO:0000256" key="7">
    <source>
        <dbReference type="SAM" id="MobiDB-lite"/>
    </source>
</evidence>
<keyword evidence="5 8" id="KW-1133">Transmembrane helix</keyword>
<dbReference type="AlphaFoldDB" id="A0A554XPA9"/>
<dbReference type="PANTHER" id="PTHR34583">
    <property type="entry name" value="ANTIPORTER SUBUNIT MNHC2-RELATED"/>
    <property type="match status" value="1"/>
</dbReference>
<protein>
    <submittedName>
        <fullName evidence="9">Na(+)/H(+) antiporter subunit C1</fullName>
    </submittedName>
</protein>
<evidence type="ECO:0000256" key="8">
    <source>
        <dbReference type="SAM" id="Phobius"/>
    </source>
</evidence>
<keyword evidence="3" id="KW-1003">Cell membrane</keyword>
<dbReference type="InterPro" id="IPR050601">
    <property type="entry name" value="CPA3_antiporter_subunitC"/>
</dbReference>
<evidence type="ECO:0000313" key="9">
    <source>
        <dbReference type="EMBL" id="TSE37673.1"/>
    </source>
</evidence>
<feature type="transmembrane region" description="Helical" evidence="8">
    <location>
        <begin position="74"/>
        <end position="95"/>
    </location>
</feature>
<sequence length="145" mass="14903">MIWVLAMTVGVTVAAGVYLALSRDVFRAVMGLAIVGSAINLALFAAGRLGPSAPAVVVPGETVLRDAANPLPQALVLTAIVIGFALVCFSLALVLRLIQRVGTDDALALRLAEPVPTDAVKPPVAEAAHEPVWPPRADPAPEGRG</sequence>
<dbReference type="InterPro" id="IPR039428">
    <property type="entry name" value="NUOK/Mnh_C1-like"/>
</dbReference>
<reference evidence="9 10" key="1">
    <citation type="submission" date="2019-07" db="EMBL/GenBank/DDBJ databases">
        <title>Tepidimonas fonticaldi AT-A2 draft genome.</title>
        <authorList>
            <person name="Da Costa M.S."/>
            <person name="Froufe H.J.C."/>
            <person name="Egas C."/>
            <person name="Albuquerque L."/>
        </authorList>
    </citation>
    <scope>NUCLEOTIDE SEQUENCE [LARGE SCALE GENOMIC DNA]</scope>
    <source>
        <strain evidence="9 10">AT-A2</strain>
    </source>
</reference>